<dbReference type="PRINTS" id="PR00385">
    <property type="entry name" value="P450"/>
</dbReference>
<keyword evidence="2 4" id="KW-0479">Metal-binding</keyword>
<comment type="caution">
    <text evidence="5">The sequence shown here is derived from an EMBL/GenBank/DDBJ whole genome shotgun (WGS) entry which is preliminary data.</text>
</comment>
<dbReference type="PRINTS" id="PR00463">
    <property type="entry name" value="EP450I"/>
</dbReference>
<evidence type="ECO:0000313" key="6">
    <source>
        <dbReference type="Proteomes" id="UP001151295"/>
    </source>
</evidence>
<organism evidence="5 6">
    <name type="scientific">Coemansia umbellata</name>
    <dbReference type="NCBI Taxonomy" id="1424467"/>
    <lineage>
        <taxon>Eukaryota</taxon>
        <taxon>Fungi</taxon>
        <taxon>Fungi incertae sedis</taxon>
        <taxon>Zoopagomycota</taxon>
        <taxon>Kickxellomycotina</taxon>
        <taxon>Kickxellomycetes</taxon>
        <taxon>Kickxellales</taxon>
        <taxon>Kickxellaceae</taxon>
        <taxon>Coemansia</taxon>
    </lineage>
</organism>
<evidence type="ECO:0008006" key="7">
    <source>
        <dbReference type="Google" id="ProtNLM"/>
    </source>
</evidence>
<dbReference type="PROSITE" id="PS00086">
    <property type="entry name" value="CYTOCHROME_P450"/>
    <property type="match status" value="1"/>
</dbReference>
<evidence type="ECO:0000256" key="3">
    <source>
        <dbReference type="ARBA" id="ARBA00023004"/>
    </source>
</evidence>
<proteinExistence type="inferred from homology"/>
<dbReference type="SUPFAM" id="SSF48264">
    <property type="entry name" value="Cytochrome P450"/>
    <property type="match status" value="1"/>
</dbReference>
<evidence type="ECO:0000256" key="2">
    <source>
        <dbReference type="ARBA" id="ARBA00022723"/>
    </source>
</evidence>
<dbReference type="InterPro" id="IPR017972">
    <property type="entry name" value="Cyt_P450_CS"/>
</dbReference>
<comment type="similarity">
    <text evidence="4">Belongs to the cytochrome P450 family.</text>
</comment>
<dbReference type="Pfam" id="PF00067">
    <property type="entry name" value="p450"/>
    <property type="match status" value="1"/>
</dbReference>
<protein>
    <recommendedName>
        <fullName evidence="7">Cytochrome P450</fullName>
    </recommendedName>
</protein>
<keyword evidence="6" id="KW-1185">Reference proteome</keyword>
<keyword evidence="3 4" id="KW-0408">Iron</keyword>
<keyword evidence="4" id="KW-0560">Oxidoreductase</keyword>
<dbReference type="PANTHER" id="PTHR24305">
    <property type="entry name" value="CYTOCHROME P450"/>
    <property type="match status" value="1"/>
</dbReference>
<evidence type="ECO:0000256" key="4">
    <source>
        <dbReference type="RuleBase" id="RU000461"/>
    </source>
</evidence>
<keyword evidence="4" id="KW-0349">Heme</keyword>
<dbReference type="EMBL" id="JANBQD010000083">
    <property type="protein sequence ID" value="KAJ1988867.1"/>
    <property type="molecule type" value="Genomic_DNA"/>
</dbReference>
<keyword evidence="4" id="KW-0503">Monooxygenase</keyword>
<dbReference type="InterPro" id="IPR001128">
    <property type="entry name" value="Cyt_P450"/>
</dbReference>
<comment type="cofactor">
    <cofactor evidence="1">
        <name>heme</name>
        <dbReference type="ChEBI" id="CHEBI:30413"/>
    </cofactor>
</comment>
<accession>A0ABQ8PGN6</accession>
<dbReference type="InterPro" id="IPR002401">
    <property type="entry name" value="Cyt_P450_E_grp-I"/>
</dbReference>
<evidence type="ECO:0000256" key="1">
    <source>
        <dbReference type="ARBA" id="ARBA00001971"/>
    </source>
</evidence>
<name>A0ABQ8PGN6_9FUNG</name>
<evidence type="ECO:0000313" key="5">
    <source>
        <dbReference type="EMBL" id="KAJ1988867.1"/>
    </source>
</evidence>
<gene>
    <name evidence="5" type="ORF">EDC05_005027</name>
</gene>
<reference evidence="5" key="1">
    <citation type="submission" date="2022-07" db="EMBL/GenBank/DDBJ databases">
        <title>Phylogenomic reconstructions and comparative analyses of Kickxellomycotina fungi.</title>
        <authorList>
            <person name="Reynolds N.K."/>
            <person name="Stajich J.E."/>
            <person name="Barry K."/>
            <person name="Grigoriev I.V."/>
            <person name="Crous P."/>
            <person name="Smith M.E."/>
        </authorList>
    </citation>
    <scope>NUCLEOTIDE SEQUENCE</scope>
    <source>
        <strain evidence="5">BCRC 34882</strain>
    </source>
</reference>
<dbReference type="Proteomes" id="UP001151295">
    <property type="component" value="Unassembled WGS sequence"/>
</dbReference>
<dbReference type="InterPro" id="IPR050121">
    <property type="entry name" value="Cytochrome_P450_monoxygenase"/>
</dbReference>
<sequence>MVYLVYRISVLLIPPPSNDGGVPHIPVYKTLHWMTKRGIGRYEVSQNLDKPFFQEGGVVKAWMFGGWAYKISKAEYARKLFMQTETYQKVDIRRLMPHALGPRVTGDSLTFENGDSYRGHRAIASPAFRRAWPTDLFRKPLLELIQVMRRESSKPLDVLLWFRRGTLDVLGHIIMSYDFGALRDPDSKQRAMYDSLLDAMLNPIYNMFPWLDLFAFGNRAKQWGHLYTFQAFIDGIIDSRIKEIELRPPLTEDERSHADLLTLLLESYHLSKSGKLIDERGKQVTPLTREQLRSNISLFYVAGYDTTANSLSYVMLELARNLDIQKKARSIVIDVLGDSKDAYPTDEQIKELGYLDLLVKETLRRNSILAEIRRRLSEPVQLGPYTLPKGAVVSVDTWAMHYDPAYFPDPKSFVPERFAEDRSSALKSTVPFSFSAFSNGSRQCMGMRFSLVEQRIAIALLLLNFEWTLPAGSPFLKTTPAAPAGLISPIGLMVDVKPRH</sequence>
<dbReference type="InterPro" id="IPR036396">
    <property type="entry name" value="Cyt_P450_sf"/>
</dbReference>
<dbReference type="Gene3D" id="1.10.630.10">
    <property type="entry name" value="Cytochrome P450"/>
    <property type="match status" value="1"/>
</dbReference>
<dbReference type="PANTHER" id="PTHR24305:SF223">
    <property type="entry name" value="CYTOCHROME P450-DIT2"/>
    <property type="match status" value="1"/>
</dbReference>